<name>A0A0F9IPW7_9ZZZZ</name>
<evidence type="ECO:0000313" key="1">
    <source>
        <dbReference type="EMBL" id="KKM55241.1"/>
    </source>
</evidence>
<protein>
    <submittedName>
        <fullName evidence="1">Uncharacterized protein</fullName>
    </submittedName>
</protein>
<accession>A0A0F9IPW7</accession>
<reference evidence="1" key="1">
    <citation type="journal article" date="2015" name="Nature">
        <title>Complex archaea that bridge the gap between prokaryotes and eukaryotes.</title>
        <authorList>
            <person name="Spang A."/>
            <person name="Saw J.H."/>
            <person name="Jorgensen S.L."/>
            <person name="Zaremba-Niedzwiedzka K."/>
            <person name="Martijn J."/>
            <person name="Lind A.E."/>
            <person name="van Eijk R."/>
            <person name="Schleper C."/>
            <person name="Guy L."/>
            <person name="Ettema T.J."/>
        </authorList>
    </citation>
    <scope>NUCLEOTIDE SEQUENCE</scope>
</reference>
<gene>
    <name evidence="1" type="ORF">LCGC14_1552830</name>
</gene>
<comment type="caution">
    <text evidence="1">The sequence shown here is derived from an EMBL/GenBank/DDBJ whole genome shotgun (WGS) entry which is preliminary data.</text>
</comment>
<organism evidence="1">
    <name type="scientific">marine sediment metagenome</name>
    <dbReference type="NCBI Taxonomy" id="412755"/>
    <lineage>
        <taxon>unclassified sequences</taxon>
        <taxon>metagenomes</taxon>
        <taxon>ecological metagenomes</taxon>
    </lineage>
</organism>
<sequence>MKYILASLFINVINNEVLRIEVSTPEQLLQQEQVFKEAQVSD</sequence>
<feature type="non-terminal residue" evidence="1">
    <location>
        <position position="42"/>
    </location>
</feature>
<dbReference type="EMBL" id="LAZR01011890">
    <property type="protein sequence ID" value="KKM55241.1"/>
    <property type="molecule type" value="Genomic_DNA"/>
</dbReference>
<proteinExistence type="predicted"/>
<dbReference type="AlphaFoldDB" id="A0A0F9IPW7"/>